<organism evidence="2">
    <name type="scientific">Homalodisca liturata</name>
    <dbReference type="NCBI Taxonomy" id="320908"/>
    <lineage>
        <taxon>Eukaryota</taxon>
        <taxon>Metazoa</taxon>
        <taxon>Ecdysozoa</taxon>
        <taxon>Arthropoda</taxon>
        <taxon>Hexapoda</taxon>
        <taxon>Insecta</taxon>
        <taxon>Pterygota</taxon>
        <taxon>Neoptera</taxon>
        <taxon>Paraneoptera</taxon>
        <taxon>Hemiptera</taxon>
        <taxon>Auchenorrhyncha</taxon>
        <taxon>Membracoidea</taxon>
        <taxon>Cicadellidae</taxon>
        <taxon>Cicadellinae</taxon>
        <taxon>Proconiini</taxon>
        <taxon>Homalodisca</taxon>
    </lineage>
</organism>
<evidence type="ECO:0000313" key="2">
    <source>
        <dbReference type="EMBL" id="JAS99203.1"/>
    </source>
</evidence>
<feature type="non-terminal residue" evidence="2">
    <location>
        <position position="1"/>
    </location>
</feature>
<evidence type="ECO:0000256" key="1">
    <source>
        <dbReference type="SAM" id="MobiDB-lite"/>
    </source>
</evidence>
<feature type="compositionally biased region" description="Polar residues" evidence="1">
    <location>
        <begin position="183"/>
        <end position="198"/>
    </location>
</feature>
<accession>A0A1B6JJV2</accession>
<reference evidence="2" key="1">
    <citation type="submission" date="2015-11" db="EMBL/GenBank/DDBJ databases">
        <title>De novo transcriptome assembly of four potential Pierce s Disease insect vectors from Arizona vineyards.</title>
        <authorList>
            <person name="Tassone E.E."/>
        </authorList>
    </citation>
    <scope>NUCLEOTIDE SEQUENCE</scope>
</reference>
<feature type="region of interest" description="Disordered" evidence="1">
    <location>
        <begin position="179"/>
        <end position="219"/>
    </location>
</feature>
<gene>
    <name evidence="2" type="ORF">g.10172</name>
</gene>
<name>A0A1B6JJV2_9HEMI</name>
<dbReference type="AlphaFoldDB" id="A0A1B6JJV2"/>
<proteinExistence type="predicted"/>
<dbReference type="EMBL" id="GECU01008503">
    <property type="protein sequence ID" value="JAS99203.1"/>
    <property type="molecule type" value="Transcribed_RNA"/>
</dbReference>
<sequence>WLYVVQKTQVEVVDHKFLLPGHSYNNCDRDFGTIELAKRNTNTSVFVPDHWAGIIAKSCKRFMVKCMEEEEFITLEGVQHLFKRSVVGIRQMQWLQYRKDVPWTLFYKTTFNDSMPFSTYDMKAKSSGRTPTELPLLEPKQERKKIKASKYKDLQELLPYVPPIHHEFYKKLDYEGNPRAKTRSQTIQVEVPQPQVSEPNDEGADSIENGGNCYETDSD</sequence>
<protein>
    <submittedName>
        <fullName evidence="2">Uncharacterized protein</fullName>
    </submittedName>
</protein>